<keyword evidence="13" id="KW-1185">Reference proteome</keyword>
<dbReference type="Proteomes" id="UP000017148">
    <property type="component" value="Unassembled WGS sequence"/>
</dbReference>
<feature type="domain" description="Mur ligase N-terminal catalytic" evidence="9">
    <location>
        <begin position="13"/>
        <end position="113"/>
    </location>
</feature>
<evidence type="ECO:0000256" key="4">
    <source>
        <dbReference type="ARBA" id="ARBA00022840"/>
    </source>
</evidence>
<dbReference type="InterPro" id="IPR000713">
    <property type="entry name" value="Mur_ligase_N"/>
</dbReference>
<proteinExistence type="predicted"/>
<evidence type="ECO:0000256" key="7">
    <source>
        <dbReference type="ARBA" id="ARBA00023306"/>
    </source>
</evidence>
<organism evidence="12 13">
    <name type="scientific">Chitinivibrio alkaliphilus ACht1</name>
    <dbReference type="NCBI Taxonomy" id="1313304"/>
    <lineage>
        <taxon>Bacteria</taxon>
        <taxon>Pseudomonadati</taxon>
        <taxon>Fibrobacterota</taxon>
        <taxon>Chitinivibrionia</taxon>
        <taxon>Chitinivibrionales</taxon>
        <taxon>Chitinivibrionaceae</taxon>
        <taxon>Chitinivibrio</taxon>
    </lineage>
</organism>
<keyword evidence="5" id="KW-0133">Cell shape</keyword>
<dbReference type="Pfam" id="PF02875">
    <property type="entry name" value="Mur_ligase_C"/>
    <property type="match status" value="1"/>
</dbReference>
<comment type="caution">
    <text evidence="12">The sequence shown here is derived from an EMBL/GenBank/DDBJ whole genome shotgun (WGS) entry which is preliminary data.</text>
</comment>
<dbReference type="GO" id="GO:0008360">
    <property type="term" value="P:regulation of cell shape"/>
    <property type="evidence" value="ECO:0007669"/>
    <property type="project" value="UniProtKB-KW"/>
</dbReference>
<sequence>MSILIEGVSCSRLHFAGIFGVGMSALAQYLAPQLSISGSDRDYGKPHRADMAEKLRSQHISITPQDGSALVPEVDALVVSTAVDEDTPDVQAARRLAIPVLHRSQVLAAVVRANKTIAVTGTSGKSTVSAQIFHILQCCGYAPSYIGGANLTTLVKEGLVGNSYRGSSSILVIEADESDGTVVRYHADTLVVLNVSRDHREEEEVVSLMNTAARQARHVVVPHGDDRLREIGNITFGAFSEADFSVSHGQFSQGAYSFCINTETVSMSIPGRYVAENCAAAAAGVSPLGVPLKRALQALESYGGIERRFDIIGTDPVTVIDDYAHNPDKLKNAMEGARFFTAPLTVVFQPHGYGPLRFLFEDLRRLFEEEIGQDDSLIVLPVFYAGGRVDRRVTSQDLAKALDRSIRVYAPRDKNEARKIICRTVSAGTVLVAGARDVHLSDFARGIYSSLRGSHDK</sequence>
<gene>
    <name evidence="12" type="ORF">CALK_0465</name>
</gene>
<dbReference type="SUPFAM" id="SSF51984">
    <property type="entry name" value="MurCD N-terminal domain"/>
    <property type="match status" value="1"/>
</dbReference>
<accession>U7D9A6</accession>
<feature type="domain" description="Mur ligase C-terminal" evidence="10">
    <location>
        <begin position="307"/>
        <end position="436"/>
    </location>
</feature>
<evidence type="ECO:0000256" key="3">
    <source>
        <dbReference type="ARBA" id="ARBA00022741"/>
    </source>
</evidence>
<evidence type="ECO:0000256" key="1">
    <source>
        <dbReference type="ARBA" id="ARBA00022598"/>
    </source>
</evidence>
<keyword evidence="3" id="KW-0547">Nucleotide-binding</keyword>
<dbReference type="InterPro" id="IPR050061">
    <property type="entry name" value="MurCDEF_pg_biosynth"/>
</dbReference>
<dbReference type="EMBL" id="ASJR01000003">
    <property type="protein sequence ID" value="ERP38974.1"/>
    <property type="molecule type" value="Genomic_DNA"/>
</dbReference>
<dbReference type="InterPro" id="IPR013221">
    <property type="entry name" value="Mur_ligase_cen"/>
</dbReference>
<evidence type="ECO:0000313" key="13">
    <source>
        <dbReference type="Proteomes" id="UP000017148"/>
    </source>
</evidence>
<keyword evidence="4" id="KW-0067">ATP-binding</keyword>
<dbReference type="AlphaFoldDB" id="U7D9A6"/>
<protein>
    <submittedName>
        <fullName evidence="12">UDP-N-acetylmuramate-alanine ligase</fullName>
    </submittedName>
</protein>
<dbReference type="GO" id="GO:0005524">
    <property type="term" value="F:ATP binding"/>
    <property type="evidence" value="ECO:0007669"/>
    <property type="project" value="UniProtKB-KW"/>
</dbReference>
<evidence type="ECO:0000256" key="5">
    <source>
        <dbReference type="ARBA" id="ARBA00022960"/>
    </source>
</evidence>
<evidence type="ECO:0000259" key="11">
    <source>
        <dbReference type="Pfam" id="PF08245"/>
    </source>
</evidence>
<evidence type="ECO:0000256" key="2">
    <source>
        <dbReference type="ARBA" id="ARBA00022618"/>
    </source>
</evidence>
<keyword evidence="8" id="KW-0961">Cell wall biogenesis/degradation</keyword>
<dbReference type="RefSeq" id="WP_022636002.1">
    <property type="nucleotide sequence ID" value="NZ_ASJR01000003.1"/>
</dbReference>
<name>U7D9A6_9BACT</name>
<dbReference type="Gene3D" id="3.40.50.720">
    <property type="entry name" value="NAD(P)-binding Rossmann-like Domain"/>
    <property type="match status" value="1"/>
</dbReference>
<dbReference type="STRING" id="1313304.CALK_0465"/>
<dbReference type="Pfam" id="PF08245">
    <property type="entry name" value="Mur_ligase_M"/>
    <property type="match status" value="1"/>
</dbReference>
<dbReference type="PANTHER" id="PTHR43445:SF3">
    <property type="entry name" value="UDP-N-ACETYLMURAMATE--L-ALANINE LIGASE"/>
    <property type="match status" value="1"/>
</dbReference>
<reference evidence="12 13" key="1">
    <citation type="journal article" date="2013" name="Environ. Microbiol.">
        <title>Genome analysis of Chitinivibrio alkaliphilus gen. nov., sp. nov., a novel extremely haloalkaliphilic anaerobic chitinolytic bacterium from the candidate phylum Termite Group 3.</title>
        <authorList>
            <person name="Sorokin D.Y."/>
            <person name="Gumerov V.M."/>
            <person name="Rakitin A.L."/>
            <person name="Beletsky A.V."/>
            <person name="Damste J.S."/>
            <person name="Muyzer G."/>
            <person name="Mardanov A.V."/>
            <person name="Ravin N.V."/>
        </authorList>
    </citation>
    <scope>NUCLEOTIDE SEQUENCE [LARGE SCALE GENOMIC DNA]</scope>
    <source>
        <strain evidence="12 13">ACht1</strain>
    </source>
</reference>
<dbReference type="SUPFAM" id="SSF53244">
    <property type="entry name" value="MurD-like peptide ligases, peptide-binding domain"/>
    <property type="match status" value="1"/>
</dbReference>
<dbReference type="GO" id="GO:0016881">
    <property type="term" value="F:acid-amino acid ligase activity"/>
    <property type="evidence" value="ECO:0007669"/>
    <property type="project" value="InterPro"/>
</dbReference>
<dbReference type="GO" id="GO:0051301">
    <property type="term" value="P:cell division"/>
    <property type="evidence" value="ECO:0007669"/>
    <property type="project" value="UniProtKB-KW"/>
</dbReference>
<evidence type="ECO:0000256" key="8">
    <source>
        <dbReference type="ARBA" id="ARBA00023316"/>
    </source>
</evidence>
<evidence type="ECO:0000259" key="9">
    <source>
        <dbReference type="Pfam" id="PF01225"/>
    </source>
</evidence>
<evidence type="ECO:0000256" key="6">
    <source>
        <dbReference type="ARBA" id="ARBA00022984"/>
    </source>
</evidence>
<keyword evidence="7" id="KW-0131">Cell cycle</keyword>
<keyword evidence="2" id="KW-0132">Cell division</keyword>
<dbReference type="GO" id="GO:0071555">
    <property type="term" value="P:cell wall organization"/>
    <property type="evidence" value="ECO:0007669"/>
    <property type="project" value="UniProtKB-KW"/>
</dbReference>
<dbReference type="InterPro" id="IPR036615">
    <property type="entry name" value="Mur_ligase_C_dom_sf"/>
</dbReference>
<dbReference type="Pfam" id="PF01225">
    <property type="entry name" value="Mur_ligase"/>
    <property type="match status" value="1"/>
</dbReference>
<keyword evidence="1 12" id="KW-0436">Ligase</keyword>
<keyword evidence="6" id="KW-0573">Peptidoglycan synthesis</keyword>
<dbReference type="OrthoDB" id="9804126at2"/>
<dbReference type="InterPro" id="IPR036565">
    <property type="entry name" value="Mur-like_cat_sf"/>
</dbReference>
<dbReference type="GO" id="GO:0009252">
    <property type="term" value="P:peptidoglycan biosynthetic process"/>
    <property type="evidence" value="ECO:0007669"/>
    <property type="project" value="UniProtKB-KW"/>
</dbReference>
<dbReference type="PANTHER" id="PTHR43445">
    <property type="entry name" value="UDP-N-ACETYLMURAMATE--L-ALANINE LIGASE-RELATED"/>
    <property type="match status" value="1"/>
</dbReference>
<dbReference type="PATRIC" id="fig|1313304.3.peg.446"/>
<dbReference type="Gene3D" id="3.40.1190.10">
    <property type="entry name" value="Mur-like, catalytic domain"/>
    <property type="match status" value="1"/>
</dbReference>
<evidence type="ECO:0000259" key="10">
    <source>
        <dbReference type="Pfam" id="PF02875"/>
    </source>
</evidence>
<dbReference type="Gene3D" id="3.90.190.20">
    <property type="entry name" value="Mur ligase, C-terminal domain"/>
    <property type="match status" value="1"/>
</dbReference>
<evidence type="ECO:0000313" key="12">
    <source>
        <dbReference type="EMBL" id="ERP38974.1"/>
    </source>
</evidence>
<dbReference type="InterPro" id="IPR004101">
    <property type="entry name" value="Mur_ligase_C"/>
</dbReference>
<feature type="domain" description="Mur ligase central" evidence="11">
    <location>
        <begin position="119"/>
        <end position="283"/>
    </location>
</feature>
<dbReference type="SUPFAM" id="SSF53623">
    <property type="entry name" value="MurD-like peptide ligases, catalytic domain"/>
    <property type="match status" value="1"/>
</dbReference>
<dbReference type="eggNOG" id="COG0773">
    <property type="taxonomic scope" value="Bacteria"/>
</dbReference>